<dbReference type="InterPro" id="IPR016024">
    <property type="entry name" value="ARM-type_fold"/>
</dbReference>
<dbReference type="RefSeq" id="WP_131007635.1">
    <property type="nucleotide sequence ID" value="NZ_BFAX01000004.1"/>
</dbReference>
<proteinExistence type="predicted"/>
<name>A0A401HRD3_9EURY</name>
<dbReference type="Gene3D" id="1.25.10.10">
    <property type="entry name" value="Leucine-rich Repeat Variant"/>
    <property type="match status" value="1"/>
</dbReference>
<dbReference type="EMBL" id="BFAX01000004">
    <property type="protein sequence ID" value="GBF36809.1"/>
    <property type="molecule type" value="Genomic_DNA"/>
</dbReference>
<reference evidence="1 2" key="1">
    <citation type="journal article" date="2019" name="Int. J. Syst. Evol. Microbiol.">
        <title>Methanofervidicoccus abyssi gen. nov., sp. nov., a hydrogenotrophic methanogen, isolated from a hydrothermal vent chimney in the Mid-Cayman Spreading Center, the Caribbean Sea.</title>
        <authorList>
            <person name="Sakai S."/>
            <person name="Takaki Y."/>
            <person name="Miyazaki M."/>
            <person name="Ogawara M."/>
            <person name="Yanagawa K."/>
            <person name="Miyazaki J."/>
            <person name="Takai K."/>
        </authorList>
    </citation>
    <scope>NUCLEOTIDE SEQUENCE [LARGE SCALE GENOMIC DNA]</scope>
    <source>
        <strain evidence="1 2">HHB</strain>
    </source>
</reference>
<sequence>MYDQMSQKDLLQLFLEYYKQDWKKRSEAARILGYINDQELIEKLTPYIVELALDTNRFIRVNLAHSLKKIVLEYNIINEDIFVLLYIWANSPIAVLSEMARRIVSSLDIHVISKYVISLSLKLYSSEPIKVLYALFSIGFISTVNPEYIINTLPEIITTACGHRYKLIQLLALEILEELVDIKKEHLVSNFAPVYRVYIWTVYKKEGLQFKKGSVEYILSKYFKKHLTKDDVTDLIYDLIQLQTPRKKIILLLMYTHFKPLRELLNEDENLGKVLLEEVLNNIESDNFIVKLSAILLFSKIITVEKVYKNLSKNDIDNFFKVIEDSLVKGNYLLKGFSLEALCNLVKWSNSQYILKKVEEVIDKVDMEKVMSEGYLCYYNGVCILLKLNRECPSTKSSPYFDRSVIEEVSSLGMDDFRHLILNITTSVKRSVWICGWLDRFYSGKYLGNLLHVKPEYCTKVLNDVKYLTHDNYFMVRNLGIWILRTIVQLGISLPEDLIIDTLVLFDDRFSQCRLEYMLFWKTVLEKSPNLLDNEIICGEIAYELIAKYLNDGHIILREAYLDILEKSGIIEKYPVLKYFKDYYTISEEEKKEVFKRYWKFKELRKAIAVAIKLKLKEFIKNKKYNAIREYLDMISQMEIHREIFYMLYELILLKHMGFKEAGNIINNIRDKHPTIPYYLEKRLFFNINEPIIIIRSYKLKRLLAMVKEGFYISYDLVNKVKEVAIYEHVCGENTEIALKILSEINDEECKSIVKEKLELMKYIKEKPIVKNKKLKEMDWREVCLMIEYLPTEGKLIISGDYDLEDLLNKMMDILEKEDKIIVKIKILDYLINEIYENEELLNMLLSNRNLFKIIYNLCSDNKHLLLFKRAVILLEELASVEEGWLERNIIEYYKEGVEYKKPLRYLLYMLSENIPLYFKLEILRAVKKTIKYRVEQCKKLCVDIRKMLEEGKITKEEILSKYKDIMGIHAITSPNSIICQNMDNALIIVCTIFSGDIKKQPWILIKNALDILLLMCDYVLSDENIVSTVIKKLLEYYEVLKDEEIIYLYLYIRKLLERSNYNIEKLGEEYLRRYEELKRRVLV</sequence>
<protein>
    <recommendedName>
        <fullName evidence="3">Condensin complex subunit 1 C-terminal domain-containing protein</fullName>
    </recommendedName>
</protein>
<gene>
    <name evidence="1" type="ORF">MHHB_P1039</name>
</gene>
<evidence type="ECO:0000313" key="2">
    <source>
        <dbReference type="Proteomes" id="UP000290527"/>
    </source>
</evidence>
<dbReference type="Proteomes" id="UP000290527">
    <property type="component" value="Unassembled WGS sequence"/>
</dbReference>
<dbReference type="OrthoDB" id="62365at2157"/>
<dbReference type="SUPFAM" id="SSF48371">
    <property type="entry name" value="ARM repeat"/>
    <property type="match status" value="2"/>
</dbReference>
<evidence type="ECO:0000313" key="1">
    <source>
        <dbReference type="EMBL" id="GBF36809.1"/>
    </source>
</evidence>
<evidence type="ECO:0008006" key="3">
    <source>
        <dbReference type="Google" id="ProtNLM"/>
    </source>
</evidence>
<keyword evidence="2" id="KW-1185">Reference proteome</keyword>
<organism evidence="1 2">
    <name type="scientific">Methanofervidicoccus abyssi</name>
    <dbReference type="NCBI Taxonomy" id="2082189"/>
    <lineage>
        <taxon>Archaea</taxon>
        <taxon>Methanobacteriati</taxon>
        <taxon>Methanobacteriota</taxon>
        <taxon>Methanomada group</taxon>
        <taxon>Methanococci</taxon>
        <taxon>Methanococcales</taxon>
        <taxon>Methanofervidicoccus</taxon>
    </lineage>
</organism>
<comment type="caution">
    <text evidence="1">The sequence shown here is derived from an EMBL/GenBank/DDBJ whole genome shotgun (WGS) entry which is preliminary data.</text>
</comment>
<dbReference type="InterPro" id="IPR011989">
    <property type="entry name" value="ARM-like"/>
</dbReference>
<dbReference type="AlphaFoldDB" id="A0A401HRD3"/>
<accession>A0A401HRD3</accession>